<protein>
    <submittedName>
        <fullName evidence="1">Phosphonatase-like hydrolase</fullName>
    </submittedName>
</protein>
<sequence length="233" mass="23476">MIDLAVFDMAGTTIDDGGVVYRALEAAVTGAGATVDPTDLQTWMGTDKVSAITALLPLGGVDATPSLVDDCFDTFKAYLAQAYVDTPPTPFAGVEEAIATLRSRGIKVALTTGFDREVTSGLLTSLGWGVDAGARVVLDAVVTTSDVVAGRPAPYMIHHAMELTGVVSVAGVLAAGDTIVDLQAARNAGAIAVGVLTGALPEAALAEGPHDYILPGVAVIPTLSECAPAAAAV</sequence>
<dbReference type="NCBIfam" id="TIGR03351">
    <property type="entry name" value="PhnX-like"/>
    <property type="match status" value="1"/>
</dbReference>
<keyword evidence="1" id="KW-0378">Hydrolase</keyword>
<reference evidence="1 2" key="1">
    <citation type="submission" date="2018-10" db="EMBL/GenBank/DDBJ databases">
        <title>Sequencing the genomes of 1000 actinobacteria strains.</title>
        <authorList>
            <person name="Klenk H.-P."/>
        </authorList>
    </citation>
    <scope>NUCLEOTIDE SEQUENCE [LARGE SCALE GENOMIC DNA]</scope>
    <source>
        <strain evidence="1 2">DSM 17894</strain>
    </source>
</reference>
<proteinExistence type="predicted"/>
<dbReference type="AlphaFoldDB" id="A0A495II41"/>
<dbReference type="SFLD" id="SFLDS00003">
    <property type="entry name" value="Haloacid_Dehalogenase"/>
    <property type="match status" value="1"/>
</dbReference>
<keyword evidence="2" id="KW-1185">Reference proteome</keyword>
<dbReference type="PANTHER" id="PTHR43434">
    <property type="entry name" value="PHOSPHOGLYCOLATE PHOSPHATASE"/>
    <property type="match status" value="1"/>
</dbReference>
<dbReference type="EMBL" id="RBKS01000001">
    <property type="protein sequence ID" value="RKR75439.1"/>
    <property type="molecule type" value="Genomic_DNA"/>
</dbReference>
<dbReference type="InterPro" id="IPR023214">
    <property type="entry name" value="HAD_sf"/>
</dbReference>
<dbReference type="PANTHER" id="PTHR43434:SF19">
    <property type="entry name" value="PHOSPHONOACETALDEHYDE HYDROLASE"/>
    <property type="match status" value="1"/>
</dbReference>
<dbReference type="InterPro" id="IPR036412">
    <property type="entry name" value="HAD-like_sf"/>
</dbReference>
<gene>
    <name evidence="1" type="ORF">C8E83_2587</name>
</gene>
<dbReference type="Proteomes" id="UP000280008">
    <property type="component" value="Unassembled WGS sequence"/>
</dbReference>
<accession>A0A495II41</accession>
<dbReference type="GO" id="GO:0005829">
    <property type="term" value="C:cytosol"/>
    <property type="evidence" value="ECO:0007669"/>
    <property type="project" value="TreeGrafter"/>
</dbReference>
<dbReference type="SUPFAM" id="SSF56784">
    <property type="entry name" value="HAD-like"/>
    <property type="match status" value="1"/>
</dbReference>
<dbReference type="InterPro" id="IPR023198">
    <property type="entry name" value="PGP-like_dom2"/>
</dbReference>
<dbReference type="GO" id="GO:0006281">
    <property type="term" value="P:DNA repair"/>
    <property type="evidence" value="ECO:0007669"/>
    <property type="project" value="TreeGrafter"/>
</dbReference>
<evidence type="ECO:0000313" key="2">
    <source>
        <dbReference type="Proteomes" id="UP000280008"/>
    </source>
</evidence>
<dbReference type="SFLD" id="SFLDG01129">
    <property type="entry name" value="C1.5:_HAD__Beta-PGM__Phosphata"/>
    <property type="match status" value="1"/>
</dbReference>
<dbReference type="Gene3D" id="3.40.50.1000">
    <property type="entry name" value="HAD superfamily/HAD-like"/>
    <property type="match status" value="1"/>
</dbReference>
<organism evidence="1 2">
    <name type="scientific">Frondihabitans australicus</name>
    <dbReference type="NCBI Taxonomy" id="386892"/>
    <lineage>
        <taxon>Bacteria</taxon>
        <taxon>Bacillati</taxon>
        <taxon>Actinomycetota</taxon>
        <taxon>Actinomycetes</taxon>
        <taxon>Micrococcales</taxon>
        <taxon>Microbacteriaceae</taxon>
        <taxon>Frondihabitans</taxon>
    </lineage>
</organism>
<dbReference type="Pfam" id="PF00702">
    <property type="entry name" value="Hydrolase"/>
    <property type="match status" value="1"/>
</dbReference>
<evidence type="ECO:0000313" key="1">
    <source>
        <dbReference type="EMBL" id="RKR75439.1"/>
    </source>
</evidence>
<dbReference type="InterPro" id="IPR050155">
    <property type="entry name" value="HAD-like_hydrolase_sf"/>
</dbReference>
<dbReference type="GO" id="GO:0008967">
    <property type="term" value="F:phosphoglycolate phosphatase activity"/>
    <property type="evidence" value="ECO:0007669"/>
    <property type="project" value="TreeGrafter"/>
</dbReference>
<comment type="caution">
    <text evidence="1">The sequence shown here is derived from an EMBL/GenBank/DDBJ whole genome shotgun (WGS) entry which is preliminary data.</text>
</comment>
<dbReference type="OrthoDB" id="5504491at2"/>
<name>A0A495II41_9MICO</name>
<dbReference type="Gene3D" id="1.10.150.240">
    <property type="entry name" value="Putative phosphatase, domain 2"/>
    <property type="match status" value="1"/>
</dbReference>
<dbReference type="RefSeq" id="WP_121370241.1">
    <property type="nucleotide sequence ID" value="NZ_RBKS01000001.1"/>
</dbReference>
<dbReference type="InterPro" id="IPR022468">
    <property type="entry name" value="PhnX-like"/>
</dbReference>